<keyword evidence="1" id="KW-1003">Cell membrane</keyword>
<evidence type="ECO:0000256" key="6">
    <source>
        <dbReference type="ARBA" id="ARBA00022989"/>
    </source>
</evidence>
<dbReference type="CDD" id="cd04187">
    <property type="entry name" value="DPM1_like_bac"/>
    <property type="match status" value="1"/>
</dbReference>
<dbReference type="InterPro" id="IPR029044">
    <property type="entry name" value="Nucleotide-diphossugar_trans"/>
</dbReference>
<evidence type="ECO:0000256" key="7">
    <source>
        <dbReference type="ARBA" id="ARBA00023136"/>
    </source>
</evidence>
<organism evidence="9 10">
    <name type="scientific">Thalassobaculum litoreum DSM 18839</name>
    <dbReference type="NCBI Taxonomy" id="1123362"/>
    <lineage>
        <taxon>Bacteria</taxon>
        <taxon>Pseudomonadati</taxon>
        <taxon>Pseudomonadota</taxon>
        <taxon>Alphaproteobacteria</taxon>
        <taxon>Rhodospirillales</taxon>
        <taxon>Thalassobaculaceae</taxon>
        <taxon>Thalassobaculum</taxon>
    </lineage>
</organism>
<dbReference type="AlphaFoldDB" id="A0A8G2BJL2"/>
<dbReference type="EMBL" id="FNBW01000010">
    <property type="protein sequence ID" value="SDG08052.1"/>
    <property type="molecule type" value="Genomic_DNA"/>
</dbReference>
<dbReference type="OrthoDB" id="9807795at2"/>
<keyword evidence="3 9" id="KW-0808">Transferase</keyword>
<dbReference type="FunFam" id="3.90.550.10:FF:000170">
    <property type="entry name" value="Dolichol-phosphate mannosyltransferase"/>
    <property type="match status" value="1"/>
</dbReference>
<evidence type="ECO:0000256" key="3">
    <source>
        <dbReference type="ARBA" id="ARBA00022679"/>
    </source>
</evidence>
<evidence type="ECO:0000256" key="5">
    <source>
        <dbReference type="ARBA" id="ARBA00022985"/>
    </source>
</evidence>
<keyword evidence="7" id="KW-0472">Membrane</keyword>
<keyword evidence="5" id="KW-0448">Lipopolysaccharide biosynthesis</keyword>
<sequence>MPETSTAPAETPHTAPASDPLLSVVVPVLNEEANVGPLIAEIRGALDSVCAYEIVFVDDGSTDSTGAKLAELRGDVKELRVLTHSRRSGQSAGLRSGITAARGRLVATLDGDGQNDPADIPALLKAWQDDQEATPLMVTGHRVNRRDTWAKRRASRIANALRRAMLGDDNPDTGCSLKLFERALFLRFPYFDHMHRFMPALAKREGARVTVVPVNHRARHAGTSKYRIFDRLAVGIPDLLGMVWLMQRAPADVAVRESDDSATVSDGATHA</sequence>
<dbReference type="SUPFAM" id="SSF53448">
    <property type="entry name" value="Nucleotide-diphospho-sugar transferases"/>
    <property type="match status" value="1"/>
</dbReference>
<evidence type="ECO:0000259" key="8">
    <source>
        <dbReference type="Pfam" id="PF00535"/>
    </source>
</evidence>
<gene>
    <name evidence="9" type="ORF">SAMN05660686_03273</name>
</gene>
<dbReference type="Gene3D" id="3.90.550.10">
    <property type="entry name" value="Spore Coat Polysaccharide Biosynthesis Protein SpsA, Chain A"/>
    <property type="match status" value="1"/>
</dbReference>
<proteinExistence type="predicted"/>
<dbReference type="InterPro" id="IPR050256">
    <property type="entry name" value="Glycosyltransferase_2"/>
</dbReference>
<dbReference type="Pfam" id="PF00535">
    <property type="entry name" value="Glycos_transf_2"/>
    <property type="match status" value="1"/>
</dbReference>
<dbReference type="RefSeq" id="WP_093151883.1">
    <property type="nucleotide sequence ID" value="NZ_FNBW01000010.1"/>
</dbReference>
<dbReference type="PANTHER" id="PTHR48090:SF3">
    <property type="entry name" value="UNDECAPRENYL-PHOSPHATE 4-DEOXY-4-FORMAMIDO-L-ARABINOSE TRANSFERASE"/>
    <property type="match status" value="1"/>
</dbReference>
<evidence type="ECO:0000256" key="1">
    <source>
        <dbReference type="ARBA" id="ARBA00022475"/>
    </source>
</evidence>
<evidence type="ECO:0000313" key="10">
    <source>
        <dbReference type="Proteomes" id="UP000198615"/>
    </source>
</evidence>
<accession>A0A8G2BJL2</accession>
<dbReference type="PANTHER" id="PTHR48090">
    <property type="entry name" value="UNDECAPRENYL-PHOSPHATE 4-DEOXY-4-FORMAMIDO-L-ARABINOSE TRANSFERASE-RELATED"/>
    <property type="match status" value="1"/>
</dbReference>
<evidence type="ECO:0000313" key="9">
    <source>
        <dbReference type="EMBL" id="SDG08052.1"/>
    </source>
</evidence>
<dbReference type="Proteomes" id="UP000198615">
    <property type="component" value="Unassembled WGS sequence"/>
</dbReference>
<protein>
    <submittedName>
        <fullName evidence="9">Dolichol-phosphate mannosyltransferase</fullName>
    </submittedName>
</protein>
<name>A0A8G2BJL2_9PROT</name>
<keyword evidence="2 9" id="KW-0328">Glycosyltransferase</keyword>
<keyword evidence="10" id="KW-1185">Reference proteome</keyword>
<dbReference type="GO" id="GO:0009103">
    <property type="term" value="P:lipopolysaccharide biosynthetic process"/>
    <property type="evidence" value="ECO:0007669"/>
    <property type="project" value="UniProtKB-KW"/>
</dbReference>
<evidence type="ECO:0000256" key="2">
    <source>
        <dbReference type="ARBA" id="ARBA00022676"/>
    </source>
</evidence>
<keyword evidence="6" id="KW-1133">Transmembrane helix</keyword>
<comment type="caution">
    <text evidence="9">The sequence shown here is derived from an EMBL/GenBank/DDBJ whole genome shotgun (WGS) entry which is preliminary data.</text>
</comment>
<evidence type="ECO:0000256" key="4">
    <source>
        <dbReference type="ARBA" id="ARBA00022692"/>
    </source>
</evidence>
<dbReference type="GO" id="GO:0099621">
    <property type="term" value="F:undecaprenyl-phosphate 4-deoxy-4-formamido-L-arabinose transferase activity"/>
    <property type="evidence" value="ECO:0007669"/>
    <property type="project" value="TreeGrafter"/>
</dbReference>
<feature type="domain" description="Glycosyltransferase 2-like" evidence="8">
    <location>
        <begin position="23"/>
        <end position="185"/>
    </location>
</feature>
<dbReference type="GO" id="GO:0005886">
    <property type="term" value="C:plasma membrane"/>
    <property type="evidence" value="ECO:0007669"/>
    <property type="project" value="TreeGrafter"/>
</dbReference>
<reference evidence="9 10" key="1">
    <citation type="submission" date="2016-10" db="EMBL/GenBank/DDBJ databases">
        <authorList>
            <person name="Varghese N."/>
            <person name="Submissions S."/>
        </authorList>
    </citation>
    <scope>NUCLEOTIDE SEQUENCE [LARGE SCALE GENOMIC DNA]</scope>
    <source>
        <strain evidence="9 10">DSM 18839</strain>
    </source>
</reference>
<dbReference type="InterPro" id="IPR001173">
    <property type="entry name" value="Glyco_trans_2-like"/>
</dbReference>
<keyword evidence="4" id="KW-0812">Transmembrane</keyword>